<dbReference type="InterPro" id="IPR018097">
    <property type="entry name" value="EGF_Ca-bd_CS"/>
</dbReference>
<dbReference type="CDD" id="cd00054">
    <property type="entry name" value="EGF_CA"/>
    <property type="match status" value="2"/>
</dbReference>
<dbReference type="GO" id="GO:0009986">
    <property type="term" value="C:cell surface"/>
    <property type="evidence" value="ECO:0007669"/>
    <property type="project" value="TreeGrafter"/>
</dbReference>
<feature type="chain" id="PRO_5035433710" description="Epidermal growth factor-like protein 7" evidence="9">
    <location>
        <begin position="34"/>
        <end position="320"/>
    </location>
</feature>
<accession>A0A8K0CC90</accession>
<dbReference type="PROSITE" id="PS01186">
    <property type="entry name" value="EGF_2"/>
    <property type="match status" value="1"/>
</dbReference>
<keyword evidence="2 9" id="KW-0732">Signal</keyword>
<dbReference type="OrthoDB" id="6516201at2759"/>
<evidence type="ECO:0000256" key="4">
    <source>
        <dbReference type="ARBA" id="ARBA00022837"/>
    </source>
</evidence>
<dbReference type="SMART" id="SM00179">
    <property type="entry name" value="EGF_CA"/>
    <property type="match status" value="1"/>
</dbReference>
<dbReference type="PROSITE" id="PS00022">
    <property type="entry name" value="EGF_1"/>
    <property type="match status" value="1"/>
</dbReference>
<evidence type="ECO:0000256" key="6">
    <source>
        <dbReference type="ARBA" id="ARBA00023157"/>
    </source>
</evidence>
<evidence type="ECO:0008006" key="14">
    <source>
        <dbReference type="Google" id="ProtNLM"/>
    </source>
</evidence>
<name>A0A8K0CC90_IGNLU</name>
<dbReference type="InterPro" id="IPR049883">
    <property type="entry name" value="NOTCH1_EGF-like"/>
</dbReference>
<dbReference type="InterPro" id="IPR001881">
    <property type="entry name" value="EGF-like_Ca-bd_dom"/>
</dbReference>
<dbReference type="EMBL" id="VTPC01090407">
    <property type="protein sequence ID" value="KAF2883459.1"/>
    <property type="molecule type" value="Genomic_DNA"/>
</dbReference>
<organism evidence="12 13">
    <name type="scientific">Ignelater luminosus</name>
    <name type="common">Cucubano</name>
    <name type="synonym">Pyrophorus luminosus</name>
    <dbReference type="NCBI Taxonomy" id="2038154"/>
    <lineage>
        <taxon>Eukaryota</taxon>
        <taxon>Metazoa</taxon>
        <taxon>Ecdysozoa</taxon>
        <taxon>Arthropoda</taxon>
        <taxon>Hexapoda</taxon>
        <taxon>Insecta</taxon>
        <taxon>Pterygota</taxon>
        <taxon>Neoptera</taxon>
        <taxon>Endopterygota</taxon>
        <taxon>Coleoptera</taxon>
        <taxon>Polyphaga</taxon>
        <taxon>Elateriformia</taxon>
        <taxon>Elateroidea</taxon>
        <taxon>Elateridae</taxon>
        <taxon>Agrypninae</taxon>
        <taxon>Pyrophorini</taxon>
        <taxon>Ignelater</taxon>
    </lineage>
</organism>
<feature type="disulfide bond" evidence="7">
    <location>
        <begin position="166"/>
        <end position="176"/>
    </location>
</feature>
<evidence type="ECO:0000256" key="7">
    <source>
        <dbReference type="PROSITE-ProRule" id="PRU00076"/>
    </source>
</evidence>
<dbReference type="PANTHER" id="PTHR14949">
    <property type="entry name" value="EGF-LIKE-DOMAIN, MULTIPLE 7, 8"/>
    <property type="match status" value="1"/>
</dbReference>
<protein>
    <recommendedName>
        <fullName evidence="14">Epidermal growth factor-like protein 7</fullName>
    </recommendedName>
</protein>
<dbReference type="Pfam" id="PF07645">
    <property type="entry name" value="EGF_CA"/>
    <property type="match status" value="1"/>
</dbReference>
<evidence type="ECO:0000259" key="10">
    <source>
        <dbReference type="PROSITE" id="PS50026"/>
    </source>
</evidence>
<evidence type="ECO:0000256" key="5">
    <source>
        <dbReference type="ARBA" id="ARBA00023054"/>
    </source>
</evidence>
<feature type="signal peptide" evidence="9">
    <location>
        <begin position="1"/>
        <end position="33"/>
    </location>
</feature>
<dbReference type="Proteomes" id="UP000801492">
    <property type="component" value="Unassembled WGS sequence"/>
</dbReference>
<evidence type="ECO:0000256" key="3">
    <source>
        <dbReference type="ARBA" id="ARBA00022737"/>
    </source>
</evidence>
<gene>
    <name evidence="12" type="ORF">ILUMI_22701</name>
</gene>
<evidence type="ECO:0000256" key="2">
    <source>
        <dbReference type="ARBA" id="ARBA00022729"/>
    </source>
</evidence>
<feature type="domain" description="EGF-like" evidence="10">
    <location>
        <begin position="162"/>
        <end position="194"/>
    </location>
</feature>
<keyword evidence="4" id="KW-0106">Calcium</keyword>
<dbReference type="GO" id="GO:0005576">
    <property type="term" value="C:extracellular region"/>
    <property type="evidence" value="ECO:0007669"/>
    <property type="project" value="TreeGrafter"/>
</dbReference>
<feature type="coiled-coil region" evidence="8">
    <location>
        <begin position="273"/>
        <end position="307"/>
    </location>
</feature>
<dbReference type="AlphaFoldDB" id="A0A8K0CC90"/>
<dbReference type="PROSITE" id="PS01187">
    <property type="entry name" value="EGF_CA"/>
    <property type="match status" value="1"/>
</dbReference>
<dbReference type="InterPro" id="IPR000742">
    <property type="entry name" value="EGF"/>
</dbReference>
<dbReference type="SUPFAM" id="SSF57196">
    <property type="entry name" value="EGF/Laminin"/>
    <property type="match status" value="2"/>
</dbReference>
<dbReference type="InterPro" id="IPR050969">
    <property type="entry name" value="Dev_Signal_Modulators"/>
</dbReference>
<dbReference type="FunFam" id="2.10.25.10:FF:000010">
    <property type="entry name" value="Pro-epidermal growth factor"/>
    <property type="match status" value="1"/>
</dbReference>
<dbReference type="SMART" id="SM00181">
    <property type="entry name" value="EGF"/>
    <property type="match status" value="2"/>
</dbReference>
<comment type="caution">
    <text evidence="7">Lacks conserved residue(s) required for the propagation of feature annotation.</text>
</comment>
<keyword evidence="6 7" id="KW-1015">Disulfide bond</keyword>
<keyword evidence="13" id="KW-1185">Reference proteome</keyword>
<feature type="domain" description="EMI" evidence="11">
    <location>
        <begin position="82"/>
        <end position="163"/>
    </location>
</feature>
<evidence type="ECO:0000256" key="8">
    <source>
        <dbReference type="SAM" id="Coils"/>
    </source>
</evidence>
<dbReference type="GO" id="GO:0005509">
    <property type="term" value="F:calcium ion binding"/>
    <property type="evidence" value="ECO:0007669"/>
    <property type="project" value="InterPro"/>
</dbReference>
<dbReference type="Pfam" id="PF07546">
    <property type="entry name" value="EMI"/>
    <property type="match status" value="1"/>
</dbReference>
<dbReference type="PANTHER" id="PTHR14949:SF56">
    <property type="entry name" value="EGF-LIKE-DOMAIN, MULTIPLE 7"/>
    <property type="match status" value="1"/>
</dbReference>
<evidence type="ECO:0000256" key="9">
    <source>
        <dbReference type="SAM" id="SignalP"/>
    </source>
</evidence>
<dbReference type="InterPro" id="IPR011489">
    <property type="entry name" value="EMI_domain"/>
</dbReference>
<reference evidence="12" key="1">
    <citation type="submission" date="2019-08" db="EMBL/GenBank/DDBJ databases">
        <title>The genome of the North American firefly Photinus pyralis.</title>
        <authorList>
            <consortium name="Photinus pyralis genome working group"/>
            <person name="Fallon T.R."/>
            <person name="Sander Lower S.E."/>
            <person name="Weng J.-K."/>
        </authorList>
    </citation>
    <scope>NUCLEOTIDE SEQUENCE</scope>
    <source>
        <strain evidence="12">TRF0915ILg1</strain>
        <tissue evidence="12">Whole body</tissue>
    </source>
</reference>
<feature type="disulfide bond" evidence="7">
    <location>
        <begin position="184"/>
        <end position="193"/>
    </location>
</feature>
<dbReference type="Gene3D" id="2.10.25.10">
    <property type="entry name" value="Laminin"/>
    <property type="match status" value="2"/>
</dbReference>
<comment type="caution">
    <text evidence="12">The sequence shown here is derived from an EMBL/GenBank/DDBJ whole genome shotgun (WGS) entry which is preliminary data.</text>
</comment>
<keyword evidence="5 8" id="KW-0175">Coiled coil</keyword>
<keyword evidence="3" id="KW-0677">Repeat</keyword>
<evidence type="ECO:0000256" key="1">
    <source>
        <dbReference type="ARBA" id="ARBA00022536"/>
    </source>
</evidence>
<proteinExistence type="predicted"/>
<evidence type="ECO:0000259" key="11">
    <source>
        <dbReference type="PROSITE" id="PS51041"/>
    </source>
</evidence>
<evidence type="ECO:0000313" key="12">
    <source>
        <dbReference type="EMBL" id="KAF2883459.1"/>
    </source>
</evidence>
<dbReference type="PROSITE" id="PS51041">
    <property type="entry name" value="EMI"/>
    <property type="match status" value="1"/>
</dbReference>
<dbReference type="PROSITE" id="PS50026">
    <property type="entry name" value="EGF_3"/>
    <property type="match status" value="1"/>
</dbReference>
<keyword evidence="1 7" id="KW-0245">EGF-like domain</keyword>
<evidence type="ECO:0000313" key="13">
    <source>
        <dbReference type="Proteomes" id="UP000801492"/>
    </source>
</evidence>
<dbReference type="GO" id="GO:0005102">
    <property type="term" value="F:signaling receptor binding"/>
    <property type="evidence" value="ECO:0007669"/>
    <property type="project" value="TreeGrafter"/>
</dbReference>
<sequence length="320" mass="36433">MPVFVVSTCKMQNAVCTMHLILLVVALLQVSVASRQHHHGRYYFQQIIATTERTARESASELGPINPENGFRYNSYSKHHSGRHVCTSQLNITQPIKTKESYCKPVYKKYVKRCNNNQLCTGVRLVCETAFREVVTTASTTQITYVCCPGWHQVHNRSRGCNKSQCSVKCQNGGTCVKPNWCSCPKGFTGRYCELDINECKEQKPCDQICHNTAGSYKCECRENFILQSDGQSCRKADGNGPALEAKDLEYELLDKRLYKLETMLAAAGYNPSNASYNEMQKMNRNIEKLSKDVNLLKHKVNELERHKTDFNTNFKNDIK</sequence>